<proteinExistence type="predicted"/>
<reference evidence="1" key="1">
    <citation type="journal article" date="2018" name="Antonie Van Leeuwenhoek">
        <title>Proteinivorax hydrogeniformans sp. nov., an anaerobic, haloalkaliphilic bacterium fermenting proteinaceous compounds with high hydrogen production.</title>
        <authorList>
            <person name="Boltyanskaya Y."/>
            <person name="Detkova E."/>
            <person name="Pimenov N."/>
            <person name="Kevbrin V."/>
        </authorList>
    </citation>
    <scope>NUCLEOTIDE SEQUENCE</scope>
    <source>
        <strain evidence="1">Z-710</strain>
    </source>
</reference>
<dbReference type="RefSeq" id="WP_353892909.1">
    <property type="nucleotide sequence ID" value="NZ_CP159485.1"/>
</dbReference>
<name>A0AAU8HT61_9FIRM</name>
<dbReference type="AlphaFoldDB" id="A0AAU8HT61"/>
<protein>
    <submittedName>
        <fullName evidence="1">Uncharacterized protein</fullName>
    </submittedName>
</protein>
<dbReference type="EMBL" id="CP159485">
    <property type="protein sequence ID" value="XCI28342.1"/>
    <property type="molecule type" value="Genomic_DNA"/>
</dbReference>
<evidence type="ECO:0000313" key="1">
    <source>
        <dbReference type="EMBL" id="XCI28342.1"/>
    </source>
</evidence>
<accession>A0AAU8HT61</accession>
<gene>
    <name evidence="1" type="ORF">PRVXH_002299</name>
</gene>
<sequence>MRDITEIGKTIILLSSYPENIGWLDFGDSGNACTGSFKLEDEEEILEDALAVAAVKCAMPKGSKLHNKLGSEVASIVGCNWVTYDWLIKIVGRIVAFTTLDEFRNMLNLSIAVKQGMKERGLSMINSIDEAFV</sequence>
<reference evidence="1" key="2">
    <citation type="submission" date="2024-06" db="EMBL/GenBank/DDBJ databases">
        <authorList>
            <person name="Petrova K.O."/>
            <person name="Toshchakov S.V."/>
            <person name="Boltjanskaja Y.V."/>
            <person name="Kevbrin V.V."/>
        </authorList>
    </citation>
    <scope>NUCLEOTIDE SEQUENCE</scope>
    <source>
        <strain evidence="1">Z-710</strain>
    </source>
</reference>
<organism evidence="1">
    <name type="scientific">Proteinivorax hydrogeniformans</name>
    <dbReference type="NCBI Taxonomy" id="1826727"/>
    <lineage>
        <taxon>Bacteria</taxon>
        <taxon>Bacillati</taxon>
        <taxon>Bacillota</taxon>
        <taxon>Clostridia</taxon>
        <taxon>Eubacteriales</taxon>
        <taxon>Proteinivoracaceae</taxon>
        <taxon>Proteinivorax</taxon>
    </lineage>
</organism>